<proteinExistence type="predicted"/>
<accession>A0ABW9XZP5</accession>
<dbReference type="InterPro" id="IPR009057">
    <property type="entry name" value="Homeodomain-like_sf"/>
</dbReference>
<dbReference type="SMART" id="SM00448">
    <property type="entry name" value="REC"/>
    <property type="match status" value="1"/>
</dbReference>
<evidence type="ECO:0000256" key="1">
    <source>
        <dbReference type="ARBA" id="ARBA00023015"/>
    </source>
</evidence>
<feature type="domain" description="Response regulatory" evidence="6">
    <location>
        <begin position="5"/>
        <end position="123"/>
    </location>
</feature>
<gene>
    <name evidence="7" type="ORF">GT019_30485</name>
</gene>
<keyword evidence="8" id="KW-1185">Reference proteome</keyword>
<feature type="domain" description="HTH araC/xylS-type" evidence="5">
    <location>
        <begin position="151"/>
        <end position="250"/>
    </location>
</feature>
<dbReference type="PANTHER" id="PTHR43280:SF28">
    <property type="entry name" value="HTH-TYPE TRANSCRIPTIONAL ACTIVATOR RHAS"/>
    <property type="match status" value="1"/>
</dbReference>
<dbReference type="SMART" id="SM00342">
    <property type="entry name" value="HTH_ARAC"/>
    <property type="match status" value="1"/>
</dbReference>
<dbReference type="Pfam" id="PF12833">
    <property type="entry name" value="HTH_18"/>
    <property type="match status" value="1"/>
</dbReference>
<dbReference type="PROSITE" id="PS50110">
    <property type="entry name" value="RESPONSE_REGULATORY"/>
    <property type="match status" value="1"/>
</dbReference>
<dbReference type="CDD" id="cd17536">
    <property type="entry name" value="REC_YesN-like"/>
    <property type="match status" value="1"/>
</dbReference>
<keyword evidence="4" id="KW-0597">Phosphoprotein</keyword>
<dbReference type="PRINTS" id="PR00032">
    <property type="entry name" value="HTHARAC"/>
</dbReference>
<dbReference type="SUPFAM" id="SSF46689">
    <property type="entry name" value="Homeodomain-like"/>
    <property type="match status" value="2"/>
</dbReference>
<dbReference type="PROSITE" id="PS01124">
    <property type="entry name" value="HTH_ARAC_FAMILY_2"/>
    <property type="match status" value="1"/>
</dbReference>
<evidence type="ECO:0000259" key="5">
    <source>
        <dbReference type="PROSITE" id="PS01124"/>
    </source>
</evidence>
<dbReference type="RefSeq" id="WP_161747229.1">
    <property type="nucleotide sequence ID" value="NZ_JAAAMV010000037.1"/>
</dbReference>
<dbReference type="Proteomes" id="UP000665561">
    <property type="component" value="Unassembled WGS sequence"/>
</dbReference>
<dbReference type="InterPro" id="IPR018060">
    <property type="entry name" value="HTH_AraC"/>
</dbReference>
<dbReference type="InterPro" id="IPR020449">
    <property type="entry name" value="Tscrpt_reg_AraC-type_HTH"/>
</dbReference>
<name>A0ABW9XZP5_9BACL</name>
<organism evidence="7 8">
    <name type="scientific">Paenibacillus glycinis</name>
    <dbReference type="NCBI Taxonomy" id="2697035"/>
    <lineage>
        <taxon>Bacteria</taxon>
        <taxon>Bacillati</taxon>
        <taxon>Bacillota</taxon>
        <taxon>Bacilli</taxon>
        <taxon>Bacillales</taxon>
        <taxon>Paenibacillaceae</taxon>
        <taxon>Paenibacillus</taxon>
    </lineage>
</organism>
<dbReference type="Pfam" id="PF00072">
    <property type="entry name" value="Response_reg"/>
    <property type="match status" value="1"/>
</dbReference>
<keyword evidence="2" id="KW-0238">DNA-binding</keyword>
<dbReference type="Gene3D" id="1.10.10.60">
    <property type="entry name" value="Homeodomain-like"/>
    <property type="match status" value="2"/>
</dbReference>
<keyword evidence="3" id="KW-0804">Transcription</keyword>
<reference evidence="7 8" key="1">
    <citation type="submission" date="2020-01" db="EMBL/GenBank/DDBJ databases">
        <title>Paenibacillus soybeanensis sp. nov. isolated from the nodules of soybean (Glycine max(L.) Merr).</title>
        <authorList>
            <person name="Wang H."/>
        </authorList>
    </citation>
    <scope>NUCLEOTIDE SEQUENCE [LARGE SCALE GENOMIC DNA]</scope>
    <source>
        <strain evidence="7 8">T1</strain>
    </source>
</reference>
<dbReference type="InterPro" id="IPR018062">
    <property type="entry name" value="HTH_AraC-typ_CS"/>
</dbReference>
<evidence type="ECO:0000256" key="3">
    <source>
        <dbReference type="ARBA" id="ARBA00023163"/>
    </source>
</evidence>
<keyword evidence="1" id="KW-0805">Transcription regulation</keyword>
<evidence type="ECO:0000259" key="6">
    <source>
        <dbReference type="PROSITE" id="PS50110"/>
    </source>
</evidence>
<dbReference type="Gene3D" id="3.40.50.2300">
    <property type="match status" value="1"/>
</dbReference>
<evidence type="ECO:0000256" key="4">
    <source>
        <dbReference type="PROSITE-ProRule" id="PRU00169"/>
    </source>
</evidence>
<dbReference type="SUPFAM" id="SSF52172">
    <property type="entry name" value="CheY-like"/>
    <property type="match status" value="1"/>
</dbReference>
<evidence type="ECO:0000313" key="7">
    <source>
        <dbReference type="EMBL" id="NBD28213.1"/>
    </source>
</evidence>
<dbReference type="PROSITE" id="PS00041">
    <property type="entry name" value="HTH_ARAC_FAMILY_1"/>
    <property type="match status" value="1"/>
</dbReference>
<comment type="caution">
    <text evidence="7">The sequence shown here is derived from an EMBL/GenBank/DDBJ whole genome shotgun (WGS) entry which is preliminary data.</text>
</comment>
<protein>
    <submittedName>
        <fullName evidence="7">Response regulator</fullName>
    </submittedName>
</protein>
<dbReference type="InterPro" id="IPR001789">
    <property type="entry name" value="Sig_transdc_resp-reg_receiver"/>
</dbReference>
<dbReference type="PANTHER" id="PTHR43280">
    <property type="entry name" value="ARAC-FAMILY TRANSCRIPTIONAL REGULATOR"/>
    <property type="match status" value="1"/>
</dbReference>
<dbReference type="EMBL" id="JAAAMV010000037">
    <property type="protein sequence ID" value="NBD28213.1"/>
    <property type="molecule type" value="Genomic_DNA"/>
</dbReference>
<dbReference type="InterPro" id="IPR011006">
    <property type="entry name" value="CheY-like_superfamily"/>
</dbReference>
<evidence type="ECO:0000313" key="8">
    <source>
        <dbReference type="Proteomes" id="UP000665561"/>
    </source>
</evidence>
<evidence type="ECO:0000256" key="2">
    <source>
        <dbReference type="ARBA" id="ARBA00023125"/>
    </source>
</evidence>
<feature type="modified residue" description="4-aspartylphosphate" evidence="4">
    <location>
        <position position="58"/>
    </location>
</feature>
<sequence>MNPIHVIVAEDEPLLLKTLVDQIQRTDELFRVICAARDGEYALNHMKNVQVPDMIVTDITMPVMDGIELINIVERDYPQVKKVIISGFSEFEYARQALKMNVIDYLLKPVKKKELEQVLSKLKMIFENERMALKSPNPLANRKYSPEDIVNTVAEFIKSNYSRELSLEDIAKQFNINAPHLSKSFLKYAGETPSKYIMSLRINEAKHLLSLKKELSVKEVGAAVGYPDPFYFSRIFKQLTGLAPKEYRNRLEQ</sequence>